<evidence type="ECO:0000256" key="3">
    <source>
        <dbReference type="ARBA" id="ARBA00008242"/>
    </source>
</evidence>
<evidence type="ECO:0000256" key="8">
    <source>
        <dbReference type="ARBA" id="ARBA00051275"/>
    </source>
</evidence>
<dbReference type="EC" id="2.3.1.200" evidence="11"/>
<dbReference type="STRING" id="1676925.ENSPKIP00000030162"/>
<dbReference type="KEGG" id="pki:111834152"/>
<reference evidence="18" key="1">
    <citation type="submission" date="2025-08" db="UniProtKB">
        <authorList>
            <consortium name="Ensembl"/>
        </authorList>
    </citation>
    <scope>IDENTIFICATION</scope>
</reference>
<evidence type="ECO:0000256" key="14">
    <source>
        <dbReference type="ARBA" id="ARBA00079837"/>
    </source>
</evidence>
<comment type="function">
    <text evidence="10">Lipoyl amidotransferase that catalyzes the transfer of lipoyl moieties from lipoyl-protein H of the glycine cleavage system (lipoyl-GCSH) to E2 subunits of the pyruvate dehydrogenase complex (PDCE2). Unable to catalyze the transfer of octanoyl from octanoyl-GCSH to PDCE2. In vitro, it is also able to catalyze the transfer of the lipoyl group from lipoyl-AMP to the specific lysine residue of lipoyl domains of lipoate-dependent enzymes but this reaction may not be physiologically relevant.</text>
</comment>
<keyword evidence="5" id="KW-0809">Transit peptide</keyword>
<feature type="domain" description="BPL/LPL catalytic" evidence="17">
    <location>
        <begin position="89"/>
        <end position="275"/>
    </location>
</feature>
<protein>
    <recommendedName>
        <fullName evidence="12">Lipoyl amidotransferase LIPT1, mitochondrial</fullName>
        <ecNumber evidence="11">2.3.1.200</ecNumber>
    </recommendedName>
    <alternativeName>
        <fullName evidence="15">Lipoate biosynthesis protein</fullName>
    </alternativeName>
    <alternativeName>
        <fullName evidence="13">Lipoate-protein ligase</fullName>
    </alternativeName>
    <alternativeName>
        <fullName evidence="16">Lipoyl ligase</fullName>
    </alternativeName>
    <alternativeName>
        <fullName evidence="14">Lipoyltransferase 1</fullName>
    </alternativeName>
</protein>
<dbReference type="RefSeq" id="XP_023649294.1">
    <property type="nucleotide sequence ID" value="XM_023793526.2"/>
</dbReference>
<dbReference type="CTD" id="51601"/>
<dbReference type="FunFam" id="3.30.930.10:FF:000045">
    <property type="entry name" value="lipoyltransferase 1, mitochondrial"/>
    <property type="match status" value="1"/>
</dbReference>
<dbReference type="Gene3D" id="3.30.930.10">
    <property type="entry name" value="Bira Bifunctional Protein, Domain 2"/>
    <property type="match status" value="1"/>
</dbReference>
<evidence type="ECO:0000256" key="10">
    <source>
        <dbReference type="ARBA" id="ARBA00055110"/>
    </source>
</evidence>
<dbReference type="OrthoDB" id="201621at2759"/>
<dbReference type="GO" id="GO:0017118">
    <property type="term" value="F:lipoyltransferase activity"/>
    <property type="evidence" value="ECO:0007669"/>
    <property type="project" value="TreeGrafter"/>
</dbReference>
<dbReference type="PROSITE" id="PS51733">
    <property type="entry name" value="BPL_LPL_CATALYTIC"/>
    <property type="match status" value="1"/>
</dbReference>
<evidence type="ECO:0000256" key="6">
    <source>
        <dbReference type="ARBA" id="ARBA00023128"/>
    </source>
</evidence>
<evidence type="ECO:0000256" key="12">
    <source>
        <dbReference type="ARBA" id="ARBA00071354"/>
    </source>
</evidence>
<dbReference type="CDD" id="cd16443">
    <property type="entry name" value="LplA"/>
    <property type="match status" value="1"/>
</dbReference>
<comment type="catalytic activity">
    <reaction evidence="8">
        <text>N(6)-[(R)-lipoyl]-L-lysyl-[glycine-cleavage complex H protein] + L-lysyl-[lipoyl-carrier protein] = L-lysyl-[glycine-cleavage complex H protein] + N(6)-[(R)-lipoyl]-L-lysyl-[lipoyl-carrier protein]</text>
        <dbReference type="Rhea" id="RHEA:16413"/>
        <dbReference type="Rhea" id="RHEA-COMP:10494"/>
        <dbReference type="Rhea" id="RHEA-COMP:10500"/>
        <dbReference type="Rhea" id="RHEA-COMP:10501"/>
        <dbReference type="Rhea" id="RHEA-COMP:10502"/>
        <dbReference type="ChEBI" id="CHEBI:29969"/>
        <dbReference type="ChEBI" id="CHEBI:83099"/>
        <dbReference type="EC" id="2.3.1.200"/>
    </reaction>
    <physiologicalReaction direction="left-to-right" evidence="8">
        <dbReference type="Rhea" id="RHEA:16414"/>
    </physiologicalReaction>
</comment>
<comment type="catalytic activity">
    <reaction evidence="9">
        <text>(R)-lipoyl-5'-AMP + L-lysyl-[lipoyl-carrier protein] = N(6)-[(R)-lipoyl]-L-lysyl-[lipoyl-carrier protein] + AMP + 2 H(+)</text>
        <dbReference type="Rhea" id="RHEA:20473"/>
        <dbReference type="Rhea" id="RHEA-COMP:10500"/>
        <dbReference type="Rhea" id="RHEA-COMP:10502"/>
        <dbReference type="ChEBI" id="CHEBI:15378"/>
        <dbReference type="ChEBI" id="CHEBI:29969"/>
        <dbReference type="ChEBI" id="CHEBI:83091"/>
        <dbReference type="ChEBI" id="CHEBI:83099"/>
        <dbReference type="ChEBI" id="CHEBI:456215"/>
    </reaction>
</comment>
<dbReference type="GeneID" id="111834152"/>
<evidence type="ECO:0000256" key="1">
    <source>
        <dbReference type="ARBA" id="ARBA00004173"/>
    </source>
</evidence>
<evidence type="ECO:0000256" key="11">
    <source>
        <dbReference type="ARBA" id="ARBA00066356"/>
    </source>
</evidence>
<dbReference type="FunFam" id="3.30.390.50:FF:000005">
    <property type="entry name" value="Lipoyltransferase 1, mitochondrial"/>
    <property type="match status" value="1"/>
</dbReference>
<evidence type="ECO:0000256" key="15">
    <source>
        <dbReference type="ARBA" id="ARBA00081636"/>
    </source>
</evidence>
<reference evidence="18" key="2">
    <citation type="submission" date="2025-09" db="UniProtKB">
        <authorList>
            <consortium name="Ensembl"/>
        </authorList>
    </citation>
    <scope>IDENTIFICATION</scope>
</reference>
<evidence type="ECO:0000313" key="19">
    <source>
        <dbReference type="Proteomes" id="UP000261540"/>
    </source>
</evidence>
<dbReference type="PANTHER" id="PTHR12561">
    <property type="entry name" value="LIPOATE-PROTEIN LIGASE"/>
    <property type="match status" value="1"/>
</dbReference>
<dbReference type="PANTHER" id="PTHR12561:SF3">
    <property type="entry name" value="LIPOYLTRANSFERASE 1, MITOCHONDRIAL"/>
    <property type="match status" value="1"/>
</dbReference>
<dbReference type="UniPathway" id="UPA00537">
    <property type="reaction ID" value="UER00595"/>
</dbReference>
<keyword evidence="19" id="KW-1185">Reference proteome</keyword>
<evidence type="ECO:0000259" key="17">
    <source>
        <dbReference type="PROSITE" id="PS51733"/>
    </source>
</evidence>
<dbReference type="InterPro" id="IPR045864">
    <property type="entry name" value="aa-tRNA-synth_II/BPL/LPL"/>
</dbReference>
<accession>A0A3B3SHG3</accession>
<dbReference type="GO" id="GO:0009249">
    <property type="term" value="P:protein lipoylation"/>
    <property type="evidence" value="ECO:0007669"/>
    <property type="project" value="InterPro"/>
</dbReference>
<dbReference type="Ensembl" id="ENSPKIT00000010969.1">
    <property type="protein sequence ID" value="ENSPKIP00000030162.1"/>
    <property type="gene ID" value="ENSPKIG00000011118.1"/>
</dbReference>
<proteinExistence type="inferred from homology"/>
<dbReference type="InterPro" id="IPR004143">
    <property type="entry name" value="BPL_LPL_catalytic"/>
</dbReference>
<evidence type="ECO:0000313" key="18">
    <source>
        <dbReference type="Ensembl" id="ENSPKIP00000030162.1"/>
    </source>
</evidence>
<keyword evidence="7" id="KW-0012">Acyltransferase</keyword>
<keyword evidence="4" id="KW-0808">Transferase</keyword>
<organism evidence="18 19">
    <name type="scientific">Paramormyrops kingsleyae</name>
    <dbReference type="NCBI Taxonomy" id="1676925"/>
    <lineage>
        <taxon>Eukaryota</taxon>
        <taxon>Metazoa</taxon>
        <taxon>Chordata</taxon>
        <taxon>Craniata</taxon>
        <taxon>Vertebrata</taxon>
        <taxon>Euteleostomi</taxon>
        <taxon>Actinopterygii</taxon>
        <taxon>Neopterygii</taxon>
        <taxon>Teleostei</taxon>
        <taxon>Osteoglossocephala</taxon>
        <taxon>Osteoglossomorpha</taxon>
        <taxon>Osteoglossiformes</taxon>
        <taxon>Mormyridae</taxon>
        <taxon>Paramormyrops</taxon>
    </lineage>
</organism>
<dbReference type="Gene3D" id="3.30.390.50">
    <property type="entry name" value="CO dehydrogenase flavoprotein, C-terminal domain"/>
    <property type="match status" value="1"/>
</dbReference>
<evidence type="ECO:0000256" key="7">
    <source>
        <dbReference type="ARBA" id="ARBA00023315"/>
    </source>
</evidence>
<comment type="similarity">
    <text evidence="3">Belongs to the LplA family.</text>
</comment>
<keyword evidence="6" id="KW-0496">Mitochondrion</keyword>
<comment type="subcellular location">
    <subcellularLocation>
        <location evidence="1">Mitochondrion</location>
    </subcellularLocation>
</comment>
<evidence type="ECO:0000256" key="5">
    <source>
        <dbReference type="ARBA" id="ARBA00022946"/>
    </source>
</evidence>
<sequence length="405" mass="45704">MCLALVSVRLFNCRFLIRVKGALNIANCRAMIIRTCSNLYVKTQLIRQRSTFSALLDESWQSGAVLKSLSTNIYENLALEDWIQEHVDLESRSLLLLWRNMPAAVIGRHQNPWQECHLGLMREKGIPLARRRSGGGAVYHDLGNINMTFFTSKKQYDRQRNLRIVTSALAELRPALDVRATERFDILLNEQFKISGSAARLGRTVAYHHCTLLCAADRSLLSGVLKSTCQGIKSNATPSVPSPVKNLADEDPTLDCEIIMDAVANRYIRDFGLNGPLILINPTEELRHPGIHRLTQELQTWDWVFGKTPKFTIDTCFDIPHEAVRSKVILNMEVKYGIIEKCRFEVPSAWLPLHMCEEFNTLLVGSRFCPSDTAALFVAVSRANPQTCDLQAKLNFLCTKLTAVM</sequence>
<dbReference type="Proteomes" id="UP000261540">
    <property type="component" value="Unplaced"/>
</dbReference>
<comment type="pathway">
    <text evidence="2">Protein modification; protein lipoylation via exogenous pathway; protein N(6)-(lipoyl)lysine from lipoate: step 2/2.</text>
</comment>
<evidence type="ECO:0000256" key="2">
    <source>
        <dbReference type="ARBA" id="ARBA00005085"/>
    </source>
</evidence>
<dbReference type="GeneTree" id="ENSGT00390000008846"/>
<dbReference type="InterPro" id="IPR004562">
    <property type="entry name" value="LipoylTrfase_LipoateP_Ligase"/>
</dbReference>
<dbReference type="GO" id="GO:0005739">
    <property type="term" value="C:mitochondrion"/>
    <property type="evidence" value="ECO:0007669"/>
    <property type="project" value="UniProtKB-SubCell"/>
</dbReference>
<dbReference type="Pfam" id="PF21948">
    <property type="entry name" value="LplA-B_cat"/>
    <property type="match status" value="1"/>
</dbReference>
<dbReference type="SUPFAM" id="SSF55681">
    <property type="entry name" value="Class II aaRS and biotin synthetases"/>
    <property type="match status" value="1"/>
</dbReference>
<name>A0A3B3SHG3_9TELE</name>
<dbReference type="AlphaFoldDB" id="A0A3B3SHG3"/>
<evidence type="ECO:0000256" key="9">
    <source>
        <dbReference type="ARBA" id="ARBA00052428"/>
    </source>
</evidence>
<evidence type="ECO:0000256" key="16">
    <source>
        <dbReference type="ARBA" id="ARBA00083292"/>
    </source>
</evidence>
<evidence type="ECO:0000256" key="4">
    <source>
        <dbReference type="ARBA" id="ARBA00022679"/>
    </source>
</evidence>
<evidence type="ECO:0000256" key="13">
    <source>
        <dbReference type="ARBA" id="ARBA00077230"/>
    </source>
</evidence>